<dbReference type="Proteomes" id="UP001464555">
    <property type="component" value="Unassembled WGS sequence"/>
</dbReference>
<organism evidence="1 2">
    <name type="scientific">Flavobacterium arundinis</name>
    <dbReference type="NCBI Taxonomy" id="3139143"/>
    <lineage>
        <taxon>Bacteria</taxon>
        <taxon>Pseudomonadati</taxon>
        <taxon>Bacteroidota</taxon>
        <taxon>Flavobacteriia</taxon>
        <taxon>Flavobacteriales</taxon>
        <taxon>Flavobacteriaceae</taxon>
        <taxon>Flavobacterium</taxon>
    </lineage>
</organism>
<name>A0ABU9I1V0_9FLAO</name>
<dbReference type="EMBL" id="JBBYHR010000016">
    <property type="protein sequence ID" value="MEL1246390.1"/>
    <property type="molecule type" value="Genomic_DNA"/>
</dbReference>
<accession>A0ABU9I1V0</accession>
<keyword evidence="2" id="KW-1185">Reference proteome</keyword>
<sequence>MNSLSDIINLMNEEEKQSFKAHLRARNKRDDVHNIKLFRSIETDDINLEEKFLKGKKNSDAYHALRKRLYDTLVDFMANRAFEKGTSEPHEVLRLIVVSRLFFEHKLYKAAFKCLAKAELKASKLDHFSLLNEIYQLQVQYAHFNPALPLEEVIEKYKSNRQMMEREEKLNMGYALLRKELAEIYHKGKVVDFRSVVRTTMEAQGISLDDILSFKSLYQILFIANEYASMNSDFSLVEPFTKKSYAFIAAKEDKAEGQLYYHIYILYLLANMHLRNRRFAESKEYLDKMLIQMQRQSGKYYSRFILRHSLLFALSENYSGAWQPAMELADKALKTATAKSDPTDVNDLRMCAVIFCLQQNDKDVFKHLKLFAHSDAWYEKKMGMDWAIKKGLVEILAHAQFENTEFALSRLKSFKRRYKKYLTDVKEERVMNYALLVERYLLKPEIAKHPDFSRGILALKAGVAQEDIFVLSFMAWLLAKANKRPVYEVILEMMR</sequence>
<gene>
    <name evidence="1" type="ORF">AAEO56_19105</name>
</gene>
<evidence type="ECO:0000313" key="1">
    <source>
        <dbReference type="EMBL" id="MEL1246390.1"/>
    </source>
</evidence>
<comment type="caution">
    <text evidence="1">The sequence shown here is derived from an EMBL/GenBank/DDBJ whole genome shotgun (WGS) entry which is preliminary data.</text>
</comment>
<proteinExistence type="predicted"/>
<reference evidence="1 2" key="1">
    <citation type="submission" date="2024-04" db="EMBL/GenBank/DDBJ databases">
        <title>Flavobacterium sp. DGU11 16S ribosomal RNA gene Genome sequencing and assembly.</title>
        <authorList>
            <person name="Park S."/>
        </authorList>
    </citation>
    <scope>NUCLEOTIDE SEQUENCE [LARGE SCALE GENOMIC DNA]</scope>
    <source>
        <strain evidence="1 2">DGU11</strain>
    </source>
</reference>
<dbReference type="RefSeq" id="WP_341698683.1">
    <property type="nucleotide sequence ID" value="NZ_JBBYHR010000016.1"/>
</dbReference>
<protein>
    <recommendedName>
        <fullName evidence="3">Tetratricopeptide repeat-containing protein</fullName>
    </recommendedName>
</protein>
<evidence type="ECO:0000313" key="2">
    <source>
        <dbReference type="Proteomes" id="UP001464555"/>
    </source>
</evidence>
<evidence type="ECO:0008006" key="3">
    <source>
        <dbReference type="Google" id="ProtNLM"/>
    </source>
</evidence>